<comment type="similarity">
    <text evidence="1">Belongs to the ATP-dependent AMP-binding enzyme family.</text>
</comment>
<dbReference type="CDD" id="cd05931">
    <property type="entry name" value="FAAL"/>
    <property type="match status" value="1"/>
</dbReference>
<evidence type="ECO:0000313" key="8">
    <source>
        <dbReference type="EMBL" id="WXB02622.1"/>
    </source>
</evidence>
<keyword evidence="3" id="KW-0276">Fatty acid metabolism</keyword>
<feature type="region of interest" description="Disordered" evidence="5">
    <location>
        <begin position="586"/>
        <end position="607"/>
    </location>
</feature>
<dbReference type="Gene3D" id="3.40.50.12780">
    <property type="entry name" value="N-terminal domain of ligase-like"/>
    <property type="match status" value="1"/>
</dbReference>
<dbReference type="InterPro" id="IPR000873">
    <property type="entry name" value="AMP-dep_synth/lig_dom"/>
</dbReference>
<dbReference type="InterPro" id="IPR040097">
    <property type="entry name" value="FAAL/FAAC"/>
</dbReference>
<evidence type="ECO:0000313" key="9">
    <source>
        <dbReference type="Proteomes" id="UP001374803"/>
    </source>
</evidence>
<protein>
    <submittedName>
        <fullName evidence="8">Fatty acyl-AMP ligase</fullName>
    </submittedName>
</protein>
<keyword evidence="4" id="KW-0443">Lipid metabolism</keyword>
<reference evidence="8" key="1">
    <citation type="submission" date="2021-12" db="EMBL/GenBank/DDBJ databases">
        <title>Discovery of the Pendulisporaceae a myxobacterial family with distinct sporulation behavior and unique specialized metabolism.</title>
        <authorList>
            <person name="Garcia R."/>
            <person name="Popoff A."/>
            <person name="Bader C.D."/>
            <person name="Loehr J."/>
            <person name="Walesch S."/>
            <person name="Walt C."/>
            <person name="Boldt J."/>
            <person name="Bunk B."/>
            <person name="Haeckl F.J.F.P.J."/>
            <person name="Gunesch A.P."/>
            <person name="Birkelbach J."/>
            <person name="Nuebel U."/>
            <person name="Pietschmann T."/>
            <person name="Bach T."/>
            <person name="Mueller R."/>
        </authorList>
    </citation>
    <scope>NUCLEOTIDE SEQUENCE</scope>
    <source>
        <strain evidence="8">MSr11367</strain>
    </source>
</reference>
<dbReference type="RefSeq" id="WP_394832250.1">
    <property type="nucleotide sequence ID" value="NZ_CP089929.1"/>
</dbReference>
<evidence type="ECO:0000256" key="4">
    <source>
        <dbReference type="ARBA" id="ARBA00023098"/>
    </source>
</evidence>
<gene>
    <name evidence="8" type="ORF">LVJ94_37615</name>
</gene>
<dbReference type="InterPro" id="IPR045851">
    <property type="entry name" value="AMP-bd_C_sf"/>
</dbReference>
<dbReference type="PANTHER" id="PTHR22754:SF32">
    <property type="entry name" value="DISCO-INTERACTING PROTEIN 2"/>
    <property type="match status" value="1"/>
</dbReference>
<dbReference type="InterPro" id="IPR042099">
    <property type="entry name" value="ANL_N_sf"/>
</dbReference>
<name>A0ABZ2L1Z7_9BACT</name>
<dbReference type="PROSITE" id="PS00455">
    <property type="entry name" value="AMP_BINDING"/>
    <property type="match status" value="1"/>
</dbReference>
<evidence type="ECO:0000259" key="6">
    <source>
        <dbReference type="Pfam" id="PF00501"/>
    </source>
</evidence>
<evidence type="ECO:0000256" key="5">
    <source>
        <dbReference type="SAM" id="MobiDB-lite"/>
    </source>
</evidence>
<dbReference type="EMBL" id="CP089983">
    <property type="protein sequence ID" value="WXB02622.1"/>
    <property type="molecule type" value="Genomic_DNA"/>
</dbReference>
<proteinExistence type="inferred from homology"/>
<feature type="domain" description="AMP-dependent synthetase/ligase" evidence="6">
    <location>
        <begin position="16"/>
        <end position="420"/>
    </location>
</feature>
<dbReference type="Gene3D" id="3.30.300.30">
    <property type="match status" value="1"/>
</dbReference>
<dbReference type="Proteomes" id="UP001374803">
    <property type="component" value="Chromosome"/>
</dbReference>
<organism evidence="8 9">
    <name type="scientific">Pendulispora rubella</name>
    <dbReference type="NCBI Taxonomy" id="2741070"/>
    <lineage>
        <taxon>Bacteria</taxon>
        <taxon>Pseudomonadati</taxon>
        <taxon>Myxococcota</taxon>
        <taxon>Myxococcia</taxon>
        <taxon>Myxococcales</taxon>
        <taxon>Sorangiineae</taxon>
        <taxon>Pendulisporaceae</taxon>
        <taxon>Pendulispora</taxon>
    </lineage>
</organism>
<dbReference type="GO" id="GO:0016874">
    <property type="term" value="F:ligase activity"/>
    <property type="evidence" value="ECO:0007669"/>
    <property type="project" value="UniProtKB-KW"/>
</dbReference>
<keyword evidence="2 8" id="KW-0436">Ligase</keyword>
<evidence type="ECO:0000256" key="3">
    <source>
        <dbReference type="ARBA" id="ARBA00022832"/>
    </source>
</evidence>
<dbReference type="Pfam" id="PF23024">
    <property type="entry name" value="AMP-dom_DIP2-like"/>
    <property type="match status" value="1"/>
</dbReference>
<accession>A0ABZ2L1Z7</accession>
<evidence type="ECO:0000259" key="7">
    <source>
        <dbReference type="Pfam" id="PF23024"/>
    </source>
</evidence>
<dbReference type="SUPFAM" id="SSF56801">
    <property type="entry name" value="Acetyl-CoA synthetase-like"/>
    <property type="match status" value="1"/>
</dbReference>
<evidence type="ECO:0000256" key="1">
    <source>
        <dbReference type="ARBA" id="ARBA00006432"/>
    </source>
</evidence>
<dbReference type="InterPro" id="IPR020845">
    <property type="entry name" value="AMP-binding_CS"/>
</dbReference>
<dbReference type="InterPro" id="IPR025110">
    <property type="entry name" value="AMP-bd_C"/>
</dbReference>
<feature type="domain" description="AMP-binding enzyme C-terminal" evidence="7">
    <location>
        <begin position="464"/>
        <end position="584"/>
    </location>
</feature>
<dbReference type="PANTHER" id="PTHR22754">
    <property type="entry name" value="DISCO-INTERACTING PROTEIN 2 DIP2 -RELATED"/>
    <property type="match status" value="1"/>
</dbReference>
<sequence length="607" mass="66606">MNHVQNRSFESIVRRFQSHVAKHPEHVALRYLVTGDHDGPSRTWDYATLDERARTIAARLGDRRGDSQPVLLLYPTGLEFAAALLACFYAGVPAVATGAPDPARLKRLLPRLVSIVQDSGARMVLTDDATALAARALLADAPEFVDLDWVATDDLQWASFHRMATLSSESLALLQYTSGSTGTPKGVMVTHGNIVAQAMALEKAYLHSMPARWVGWLPLFHDMGLMANLLQSWWTGGELTLMSPEAFLQRPMRWLRAISAFRATRSGGPNFAFALCAQKAKSEDLTGLDLSSLACMITGAEPVRAPSLEAFAQAFESFGFRKETFAPCYGSAEGTLFITGPDANVRPQEGRFRAHDLEIDHRASRARPGDSSAISLMACGVPHHGLTTVRVVDPNTHREMPEGQVGEIWLRGLTISPGYWHRPELTETSFGGRLDGDDAEAYFRTGDLGFWLDGQLYPCTRISDLVVLHGRYLFPHDLEESLERAHPAIRPGCTAAFTIHSEEHGDGLAVVAELDPARMAGDGMDCTHDMVASEIRRALALEHQVRPDVLVFIEPRTLPKTSSGKVQREQCRADLLAKRLREIHREDALSAPDSTVSGKPAAHRAVA</sequence>
<evidence type="ECO:0000256" key="2">
    <source>
        <dbReference type="ARBA" id="ARBA00022598"/>
    </source>
</evidence>
<keyword evidence="9" id="KW-1185">Reference proteome</keyword>
<dbReference type="Pfam" id="PF00501">
    <property type="entry name" value="AMP-binding"/>
    <property type="match status" value="1"/>
</dbReference>